<dbReference type="Proteomes" id="UP000295735">
    <property type="component" value="Unassembled WGS sequence"/>
</dbReference>
<dbReference type="PROSITE" id="PS51025">
    <property type="entry name" value="PWI"/>
    <property type="match status" value="1"/>
</dbReference>
<dbReference type="InterPro" id="IPR002483">
    <property type="entry name" value="PWI_dom"/>
</dbReference>
<name>A0ABQ6R7N9_9STAP</name>
<reference evidence="2 3" key="1">
    <citation type="submission" date="2019-09" db="EMBL/GenBank/DDBJ databases">
        <authorList>
            <person name="Mazhar S."/>
            <person name="Altermann E."/>
            <person name="Hill C."/>
            <person name="Mcauliffe O."/>
        </authorList>
    </citation>
    <scope>NUCLEOTIDE SEQUENCE [LARGE SCALE GENOMIC DNA]</scope>
    <source>
        <strain evidence="2 3">ATCC 51831</strain>
    </source>
</reference>
<comment type="caution">
    <text evidence="2">The sequence shown here is derived from an EMBL/GenBank/DDBJ whole genome shotgun (WGS) entry which is preliminary data.</text>
</comment>
<gene>
    <name evidence="2" type="ORF">ERX35_007810</name>
</gene>
<organism evidence="2 3">
    <name type="scientific">Macrococcus equipercicus</name>
    <dbReference type="NCBI Taxonomy" id="69967"/>
    <lineage>
        <taxon>Bacteria</taxon>
        <taxon>Bacillati</taxon>
        <taxon>Bacillota</taxon>
        <taxon>Bacilli</taxon>
        <taxon>Bacillales</taxon>
        <taxon>Staphylococcaceae</taxon>
        <taxon>Macrococcus</taxon>
    </lineage>
</organism>
<evidence type="ECO:0000313" key="3">
    <source>
        <dbReference type="Proteomes" id="UP000295735"/>
    </source>
</evidence>
<evidence type="ECO:0000313" key="2">
    <source>
        <dbReference type="EMBL" id="KAA1039112.1"/>
    </source>
</evidence>
<protein>
    <recommendedName>
        <fullName evidence="1">PWI domain-containing protein</fullName>
    </recommendedName>
</protein>
<dbReference type="RefSeq" id="WP_149459370.1">
    <property type="nucleotide sequence ID" value="NZ_SCWC02000005.1"/>
</dbReference>
<proteinExistence type="predicted"/>
<accession>A0ABQ6R7N9</accession>
<feature type="domain" description="PWI" evidence="1">
    <location>
        <begin position="1"/>
        <end position="22"/>
    </location>
</feature>
<keyword evidence="3" id="KW-1185">Reference proteome</keyword>
<sequence length="72" mass="8161">MWSLLIKEIDRQSVIVKGGLNMLVDDNYSATIITDEQHARQIDKLEIVEGEIKVKDGIELTPLDVLNEIKVN</sequence>
<dbReference type="EMBL" id="SCWC02000005">
    <property type="protein sequence ID" value="KAA1039112.1"/>
    <property type="molecule type" value="Genomic_DNA"/>
</dbReference>
<evidence type="ECO:0000259" key="1">
    <source>
        <dbReference type="PROSITE" id="PS51025"/>
    </source>
</evidence>